<dbReference type="HOGENOM" id="CLU_115841_1_0_10"/>
<reference evidence="2 3" key="1">
    <citation type="submission" date="2011-12" db="EMBL/GenBank/DDBJ databases">
        <title>The complete genome of Niastella koreensis GR20-10.</title>
        <authorList>
            <consortium name="US DOE Joint Genome Institute (JGI-PGF)"/>
            <person name="Lucas S."/>
            <person name="Han J."/>
            <person name="Lapidus A."/>
            <person name="Bruce D."/>
            <person name="Goodwin L."/>
            <person name="Pitluck S."/>
            <person name="Peters L."/>
            <person name="Kyrpides N."/>
            <person name="Mavromatis K."/>
            <person name="Ivanova N."/>
            <person name="Mikhailova N."/>
            <person name="Davenport K."/>
            <person name="Saunders E."/>
            <person name="Detter J.C."/>
            <person name="Tapia R."/>
            <person name="Han C."/>
            <person name="Land M."/>
            <person name="Hauser L."/>
            <person name="Markowitz V."/>
            <person name="Cheng J.-F."/>
            <person name="Hugenholtz P."/>
            <person name="Woyke T."/>
            <person name="Wu D."/>
            <person name="Tindall B."/>
            <person name="Pomrenke H."/>
            <person name="Brambilla E."/>
            <person name="Klenk H.-P."/>
            <person name="Eisen J.A."/>
        </authorList>
    </citation>
    <scope>NUCLEOTIDE SEQUENCE [LARGE SCALE GENOMIC DNA]</scope>
    <source>
        <strain evidence="3">DSM 17620 / KACC 11465 / NBRC 106392 / GR20-10</strain>
    </source>
</reference>
<organism evidence="2 3">
    <name type="scientific">Niastella koreensis (strain DSM 17620 / KACC 11465 / NBRC 106392 / GR20-10)</name>
    <dbReference type="NCBI Taxonomy" id="700598"/>
    <lineage>
        <taxon>Bacteria</taxon>
        <taxon>Pseudomonadati</taxon>
        <taxon>Bacteroidota</taxon>
        <taxon>Chitinophagia</taxon>
        <taxon>Chitinophagales</taxon>
        <taxon>Chitinophagaceae</taxon>
        <taxon>Niastella</taxon>
    </lineage>
</organism>
<accession>G8T9T2</accession>
<protein>
    <recommendedName>
        <fullName evidence="1">Type I restriction enzyme R protein N-terminal domain-containing protein</fullName>
    </recommendedName>
</protein>
<dbReference type="eggNOG" id="COG4748">
    <property type="taxonomic scope" value="Bacteria"/>
</dbReference>
<dbReference type="STRING" id="700598.Niako_5037"/>
<evidence type="ECO:0000313" key="2">
    <source>
        <dbReference type="EMBL" id="AEW01276.1"/>
    </source>
</evidence>
<dbReference type="Proteomes" id="UP000005438">
    <property type="component" value="Chromosome"/>
</dbReference>
<dbReference type="EMBL" id="CP003178">
    <property type="protein sequence ID" value="AEW01276.1"/>
    <property type="molecule type" value="Genomic_DNA"/>
</dbReference>
<name>G8T9T2_NIAKG</name>
<gene>
    <name evidence="2" type="ordered locus">Niako_5037</name>
</gene>
<proteinExistence type="predicted"/>
<evidence type="ECO:0000259" key="1">
    <source>
        <dbReference type="Pfam" id="PF13588"/>
    </source>
</evidence>
<sequence>MVNSSFDNMIRIEYPLFPFRMKREEGKEFIFDECRRQWIRLTSEEWVRQNFLQYLLQTKKYPAALIAVEKEIRLGELKKRFDILIYNQQHQPWLMVECKAMEVPIQDEVLHQVLRYNIAVPVPYLVITNGAASFAYIRKNNQLQMLDDLPEYGI</sequence>
<evidence type="ECO:0000313" key="3">
    <source>
        <dbReference type="Proteomes" id="UP000005438"/>
    </source>
</evidence>
<dbReference type="Pfam" id="PF13588">
    <property type="entry name" value="HSDR_N_2"/>
    <property type="match status" value="1"/>
</dbReference>
<dbReference type="KEGG" id="nko:Niako_5037"/>
<dbReference type="InterPro" id="IPR029464">
    <property type="entry name" value="HSDR_N"/>
</dbReference>
<feature type="domain" description="Type I restriction enzyme R protein N-terminal" evidence="1">
    <location>
        <begin position="44"/>
        <end position="150"/>
    </location>
</feature>
<dbReference type="AlphaFoldDB" id="G8T9T2"/>